<dbReference type="Pfam" id="PF12729">
    <property type="entry name" value="4HB_MCP_1"/>
    <property type="match status" value="1"/>
</dbReference>
<dbReference type="InterPro" id="IPR024478">
    <property type="entry name" value="HlyB_4HB_MCP"/>
</dbReference>
<reference evidence="8 9" key="1">
    <citation type="submission" date="2016-10" db="EMBL/GenBank/DDBJ databases">
        <title>Chromobacterium muskegensis sp. nov., an insecticidal bacterium isolated from Sphagnum bogs.</title>
        <authorList>
            <person name="Sparks M.E."/>
            <person name="Blackburn M.B."/>
            <person name="Gundersen-Rindal D.E."/>
            <person name="Mitchell A."/>
            <person name="Farrar R."/>
            <person name="Kuhar D."/>
        </authorList>
    </citation>
    <scope>NUCLEOTIDE SEQUENCE [LARGE SCALE GENOMIC DNA]</scope>
    <source>
        <strain evidence="8 9">21-1</strain>
    </source>
</reference>
<dbReference type="FunFam" id="1.10.287.950:FF:000001">
    <property type="entry name" value="Methyl-accepting chemotaxis sensory transducer"/>
    <property type="match status" value="1"/>
</dbReference>
<evidence type="ECO:0000256" key="5">
    <source>
        <dbReference type="SAM" id="Phobius"/>
    </source>
</evidence>
<dbReference type="PANTHER" id="PTHR32089">
    <property type="entry name" value="METHYL-ACCEPTING CHEMOTAXIS PROTEIN MCPB"/>
    <property type="match status" value="1"/>
</dbReference>
<evidence type="ECO:0000256" key="2">
    <source>
        <dbReference type="ARBA" id="ARBA00023224"/>
    </source>
</evidence>
<comment type="similarity">
    <text evidence="3">Belongs to the methyl-accepting chemotaxis (MCP) protein family.</text>
</comment>
<dbReference type="PRINTS" id="PR00260">
    <property type="entry name" value="CHEMTRNSDUCR"/>
</dbReference>
<keyword evidence="2 4" id="KW-0807">Transducer</keyword>
<dbReference type="EMBL" id="CP017707">
    <property type="protein sequence ID" value="AOZ52071.1"/>
    <property type="molecule type" value="Genomic_DNA"/>
</dbReference>
<dbReference type="GO" id="GO:0016020">
    <property type="term" value="C:membrane"/>
    <property type="evidence" value="ECO:0007669"/>
    <property type="project" value="UniProtKB-SubCell"/>
</dbReference>
<evidence type="ECO:0000259" key="7">
    <source>
        <dbReference type="PROSITE" id="PS50885"/>
    </source>
</evidence>
<accession>A0A1D9LLG4</accession>
<dbReference type="AlphaFoldDB" id="A0A1D9LLG4"/>
<feature type="transmembrane region" description="Helical" evidence="5">
    <location>
        <begin position="208"/>
        <end position="226"/>
    </location>
</feature>
<dbReference type="SMART" id="SM00304">
    <property type="entry name" value="HAMP"/>
    <property type="match status" value="1"/>
</dbReference>
<keyword evidence="5" id="KW-0472">Membrane</keyword>
<comment type="subcellular location">
    <subcellularLocation>
        <location evidence="1">Membrane</location>
    </subcellularLocation>
</comment>
<evidence type="ECO:0008006" key="10">
    <source>
        <dbReference type="Google" id="ProtNLM"/>
    </source>
</evidence>
<protein>
    <recommendedName>
        <fullName evidence="10">Methyl-accepting chemotaxis protein</fullName>
    </recommendedName>
</protein>
<dbReference type="PANTHER" id="PTHR32089:SF112">
    <property type="entry name" value="LYSOZYME-LIKE PROTEIN-RELATED"/>
    <property type="match status" value="1"/>
</dbReference>
<evidence type="ECO:0000256" key="3">
    <source>
        <dbReference type="ARBA" id="ARBA00029447"/>
    </source>
</evidence>
<keyword evidence="5" id="KW-0812">Transmembrane</keyword>
<dbReference type="SMART" id="SM00283">
    <property type="entry name" value="MA"/>
    <property type="match status" value="1"/>
</dbReference>
<dbReference type="GO" id="GO:0006935">
    <property type="term" value="P:chemotaxis"/>
    <property type="evidence" value="ECO:0007669"/>
    <property type="project" value="InterPro"/>
</dbReference>
<keyword evidence="5" id="KW-1133">Transmembrane helix</keyword>
<feature type="domain" description="Methyl-accepting transducer" evidence="6">
    <location>
        <begin position="285"/>
        <end position="521"/>
    </location>
</feature>
<evidence type="ECO:0000256" key="1">
    <source>
        <dbReference type="ARBA" id="ARBA00004370"/>
    </source>
</evidence>
<evidence type="ECO:0000313" key="8">
    <source>
        <dbReference type="EMBL" id="AOZ52071.1"/>
    </source>
</evidence>
<dbReference type="CDD" id="cd11386">
    <property type="entry name" value="MCP_signal"/>
    <property type="match status" value="1"/>
</dbReference>
<dbReference type="STRING" id="1108595.BKX93_20110"/>
<dbReference type="InterPro" id="IPR004089">
    <property type="entry name" value="MCPsignal_dom"/>
</dbReference>
<gene>
    <name evidence="8" type="ORF">BKX93_20110</name>
</gene>
<dbReference type="KEGG" id="cvc:BKX93_20110"/>
<dbReference type="GO" id="GO:0004888">
    <property type="term" value="F:transmembrane signaling receptor activity"/>
    <property type="evidence" value="ECO:0007669"/>
    <property type="project" value="InterPro"/>
</dbReference>
<dbReference type="PROSITE" id="PS50111">
    <property type="entry name" value="CHEMOTAXIS_TRANSDUC_2"/>
    <property type="match status" value="1"/>
</dbReference>
<name>A0A1D9LLG4_9NEIS</name>
<proteinExistence type="inferred from homology"/>
<dbReference type="SUPFAM" id="SSF58104">
    <property type="entry name" value="Methyl-accepting chemotaxis protein (MCP) signaling domain"/>
    <property type="match status" value="1"/>
</dbReference>
<sequence length="558" mass="59380">MTSGSLEHSVTQFLSQFSIRLKIFSLIVVAAAAAFIIGLNGIFGASSMFELTTDMHKNMLQPVRWLGQAAKQAAYVSRSDYRYIAESEKTVMDQVSARREAQEAEVRRYLDMYRKTELTPPEVDGLRRFDAAWAAMEVPCKQMRDLSYADTGNGDNNKRALAIMAKQCRPLFQTADDVLTELSKINTQLADKAQQDAEAKYQQVRTTAISVLVVGLLLLIGLGLAIQNGIVGSLRSAGAAMDKIGGGDLTGDIRPQGKDEVADMMRSLADTQQRLRATVGEIVRSAAMVAATSEELAASTEQVSASIGQQVNATSSAAASIEELTVSIDLCASNAGHANEQAAEAGQQAKAGNKDVQDSTAQVRRVNESVSSSADSLESLSEQAQQIGSIATVIKDVADQTNLLALNAAIEAARAGEQGRGFAVVADEVRMLAERTTSSAQEITNMIGKIQGGAREAVDGMRSSRQIVADVVVAAENASATISAVEERAAGVVSVIHEIAMAVGEQRQASTELAGRVEAIAAMSKENGVAVEVFSQATRELAVVAERLQQTTLAFRME</sequence>
<evidence type="ECO:0000313" key="9">
    <source>
        <dbReference type="Proteomes" id="UP000178776"/>
    </source>
</evidence>
<dbReference type="Gene3D" id="1.10.287.950">
    <property type="entry name" value="Methyl-accepting chemotaxis protein"/>
    <property type="match status" value="1"/>
</dbReference>
<evidence type="ECO:0000256" key="4">
    <source>
        <dbReference type="PROSITE-ProRule" id="PRU00284"/>
    </source>
</evidence>
<organism evidence="8 9">
    <name type="scientific">Chromobacterium vaccinii</name>
    <dbReference type="NCBI Taxonomy" id="1108595"/>
    <lineage>
        <taxon>Bacteria</taxon>
        <taxon>Pseudomonadati</taxon>
        <taxon>Pseudomonadota</taxon>
        <taxon>Betaproteobacteria</taxon>
        <taxon>Neisseriales</taxon>
        <taxon>Chromobacteriaceae</taxon>
        <taxon>Chromobacterium</taxon>
    </lineage>
</organism>
<feature type="transmembrane region" description="Helical" evidence="5">
    <location>
        <begin position="23"/>
        <end position="49"/>
    </location>
</feature>
<dbReference type="Pfam" id="PF00672">
    <property type="entry name" value="HAMP"/>
    <property type="match status" value="1"/>
</dbReference>
<dbReference type="Pfam" id="PF00015">
    <property type="entry name" value="MCPsignal"/>
    <property type="match status" value="1"/>
</dbReference>
<dbReference type="InterPro" id="IPR004090">
    <property type="entry name" value="Chemotax_Me-accpt_rcpt"/>
</dbReference>
<dbReference type="Proteomes" id="UP000178776">
    <property type="component" value="Chromosome"/>
</dbReference>
<feature type="domain" description="HAMP" evidence="7">
    <location>
        <begin position="228"/>
        <end position="280"/>
    </location>
</feature>
<dbReference type="PROSITE" id="PS50885">
    <property type="entry name" value="HAMP"/>
    <property type="match status" value="1"/>
</dbReference>
<dbReference type="InterPro" id="IPR003660">
    <property type="entry name" value="HAMP_dom"/>
</dbReference>
<dbReference type="GO" id="GO:0007165">
    <property type="term" value="P:signal transduction"/>
    <property type="evidence" value="ECO:0007669"/>
    <property type="project" value="UniProtKB-KW"/>
</dbReference>
<evidence type="ECO:0000259" key="6">
    <source>
        <dbReference type="PROSITE" id="PS50111"/>
    </source>
</evidence>